<evidence type="ECO:0000256" key="2">
    <source>
        <dbReference type="SAM" id="MobiDB-lite"/>
    </source>
</evidence>
<gene>
    <name evidence="3" type="ORF">EIN_281290</name>
</gene>
<organism evidence="3 4">
    <name type="scientific">Entamoeba invadens IP1</name>
    <dbReference type="NCBI Taxonomy" id="370355"/>
    <lineage>
        <taxon>Eukaryota</taxon>
        <taxon>Amoebozoa</taxon>
        <taxon>Evosea</taxon>
        <taxon>Archamoebae</taxon>
        <taxon>Mastigamoebida</taxon>
        <taxon>Entamoebidae</taxon>
        <taxon>Entamoeba</taxon>
    </lineage>
</organism>
<sequence>MAMEYFSEPTSEDKDKGSPIPFKRFDFEKPTMKISSSISESSETLLKAAEVGIITVSPFPKTFDASVRDWSSFATDATLTDRRRFDEKTQTKMELIDLKYAVKQSKIQINSLMKMRRVVSKLKNGLDKEVASINDQLNEMQKQHAAYKTEYSKLKRSQRFKFFRIH</sequence>
<dbReference type="EMBL" id="KB207030">
    <property type="protein sequence ID" value="ELP85768.1"/>
    <property type="molecule type" value="Genomic_DNA"/>
</dbReference>
<dbReference type="GeneID" id="14884793"/>
<feature type="coiled-coil region" evidence="1">
    <location>
        <begin position="123"/>
        <end position="157"/>
    </location>
</feature>
<dbReference type="KEGG" id="eiv:EIN_281290"/>
<keyword evidence="1" id="KW-0175">Coiled coil</keyword>
<evidence type="ECO:0000313" key="3">
    <source>
        <dbReference type="EMBL" id="ELP85768.1"/>
    </source>
</evidence>
<evidence type="ECO:0000313" key="4">
    <source>
        <dbReference type="Proteomes" id="UP000014680"/>
    </source>
</evidence>
<feature type="region of interest" description="Disordered" evidence="2">
    <location>
        <begin position="1"/>
        <end position="22"/>
    </location>
</feature>
<dbReference type="RefSeq" id="XP_004185114.1">
    <property type="nucleotide sequence ID" value="XM_004185066.1"/>
</dbReference>
<proteinExistence type="predicted"/>
<reference evidence="3 4" key="1">
    <citation type="submission" date="2012-10" db="EMBL/GenBank/DDBJ databases">
        <authorList>
            <person name="Zafar N."/>
            <person name="Inman J."/>
            <person name="Hall N."/>
            <person name="Lorenzi H."/>
            <person name="Caler E."/>
        </authorList>
    </citation>
    <scope>NUCLEOTIDE SEQUENCE [LARGE SCALE GENOMIC DNA]</scope>
    <source>
        <strain evidence="3 4">IP1</strain>
    </source>
</reference>
<accession>A0A0A1TWY8</accession>
<feature type="compositionally biased region" description="Basic and acidic residues" evidence="2">
    <location>
        <begin position="11"/>
        <end position="22"/>
    </location>
</feature>
<dbReference type="AlphaFoldDB" id="A0A0A1TWY8"/>
<evidence type="ECO:0000256" key="1">
    <source>
        <dbReference type="SAM" id="Coils"/>
    </source>
</evidence>
<dbReference type="Proteomes" id="UP000014680">
    <property type="component" value="Unassembled WGS sequence"/>
</dbReference>
<dbReference type="VEuPathDB" id="AmoebaDB:EIN_281290"/>
<protein>
    <submittedName>
        <fullName evidence="3">Uncharacterized protein</fullName>
    </submittedName>
</protein>
<keyword evidence="4" id="KW-1185">Reference proteome</keyword>
<name>A0A0A1TWY8_ENTIV</name>